<proteinExistence type="predicted"/>
<reference evidence="1" key="1">
    <citation type="submission" date="2018-02" db="EMBL/GenBank/DDBJ databases">
        <title>Rhizophora mucronata_Transcriptome.</title>
        <authorList>
            <person name="Meera S.P."/>
            <person name="Sreeshan A."/>
            <person name="Augustine A."/>
        </authorList>
    </citation>
    <scope>NUCLEOTIDE SEQUENCE</scope>
    <source>
        <tissue evidence="1">Leaf</tissue>
    </source>
</reference>
<evidence type="ECO:0000313" key="1">
    <source>
        <dbReference type="EMBL" id="MBX47988.1"/>
    </source>
</evidence>
<name>A0A2P2NZP4_RHIMU</name>
<organism evidence="1">
    <name type="scientific">Rhizophora mucronata</name>
    <name type="common">Asiatic mangrove</name>
    <dbReference type="NCBI Taxonomy" id="61149"/>
    <lineage>
        <taxon>Eukaryota</taxon>
        <taxon>Viridiplantae</taxon>
        <taxon>Streptophyta</taxon>
        <taxon>Embryophyta</taxon>
        <taxon>Tracheophyta</taxon>
        <taxon>Spermatophyta</taxon>
        <taxon>Magnoliopsida</taxon>
        <taxon>eudicotyledons</taxon>
        <taxon>Gunneridae</taxon>
        <taxon>Pentapetalae</taxon>
        <taxon>rosids</taxon>
        <taxon>fabids</taxon>
        <taxon>Malpighiales</taxon>
        <taxon>Rhizophoraceae</taxon>
        <taxon>Rhizophora</taxon>
    </lineage>
</organism>
<sequence length="40" mass="4510">MGISENYNRLRKVIHGRVCKYDVCLVFGTSLTGELEYMGG</sequence>
<dbReference type="AlphaFoldDB" id="A0A2P2NZP4"/>
<accession>A0A2P2NZP4</accession>
<dbReference type="EMBL" id="GGEC01067504">
    <property type="protein sequence ID" value="MBX47988.1"/>
    <property type="molecule type" value="Transcribed_RNA"/>
</dbReference>
<protein>
    <submittedName>
        <fullName evidence="1">Uncharacterized protein</fullName>
    </submittedName>
</protein>